<dbReference type="PANTHER" id="PTHR43649">
    <property type="entry name" value="ARABINOSE-BINDING PROTEIN-RELATED"/>
    <property type="match status" value="1"/>
</dbReference>
<protein>
    <submittedName>
        <fullName evidence="7">Aldouronate transport system substrate-binding protein</fullName>
    </submittedName>
</protein>
<feature type="signal peptide" evidence="6">
    <location>
        <begin position="1"/>
        <end position="22"/>
    </location>
</feature>
<sequence>MKRSLKRIVVSMILLLTVTVIAACSDNSAGINTEKPEGAPDTWIADRTITGLVFQSANDASVDMNPEIKAYIKERTGINFELQTVTAEDSTESLASGLAAGDLPDFIAFYLNNSGRPEMQLLLKAANEGMFTDLTPLMEDTETYAKYLEEDYLPADTRDNIMFREEWDGASYLVHMAINREGGYVGRKTVGGLYIKKDVVEALGIDPQEVNTTEDLYELAVQIKEGNFTDHNGNPITVIGPTAWGGSDREWLYNDLVWTGVSGEKFMKDESGEILHEAQTDYGMKRVEHVHQLLDEGLMTPEYYTMEETRAKEGIVNGSFAIVSDMHNYMPENKELTYIPLGPIERVDGTNDMVIPYKSGYAGWAIPSTTEQPEHVMQFADWLASEEGKRLYFYGLEGRDYELDENGNPVVKQEVLDLLESNPEEAKKLGFRGVRAYWGEHLAYTDLYNEADFGELEYGESLREEDTITATQILDYYNYDERLENARVIDGMTVQSFLYEFEGDNGRLTTALSRYNEDILRAYYADSLEQAQQIMNESFQNLESSGLHEFLDFVEQKEAEGTSLKF</sequence>
<evidence type="ECO:0000313" key="8">
    <source>
        <dbReference type="Proteomes" id="UP001138793"/>
    </source>
</evidence>
<keyword evidence="3" id="KW-0472">Membrane</keyword>
<dbReference type="Proteomes" id="UP001138793">
    <property type="component" value="Unassembled WGS sequence"/>
</dbReference>
<evidence type="ECO:0000313" key="7">
    <source>
        <dbReference type="EMBL" id="MBP2079579.1"/>
    </source>
</evidence>
<dbReference type="Pfam" id="PF01547">
    <property type="entry name" value="SBP_bac_1"/>
    <property type="match status" value="1"/>
</dbReference>
<evidence type="ECO:0000256" key="1">
    <source>
        <dbReference type="ARBA" id="ARBA00022475"/>
    </source>
</evidence>
<evidence type="ECO:0000256" key="6">
    <source>
        <dbReference type="SAM" id="SignalP"/>
    </source>
</evidence>
<evidence type="ECO:0000256" key="4">
    <source>
        <dbReference type="ARBA" id="ARBA00023139"/>
    </source>
</evidence>
<dbReference type="InterPro" id="IPR006059">
    <property type="entry name" value="SBP"/>
</dbReference>
<comment type="caution">
    <text evidence="7">The sequence shown here is derived from an EMBL/GenBank/DDBJ whole genome shotgun (WGS) entry which is preliminary data.</text>
</comment>
<keyword evidence="8" id="KW-1185">Reference proteome</keyword>
<keyword evidence="1" id="KW-1003">Cell membrane</keyword>
<dbReference type="SUPFAM" id="SSF53850">
    <property type="entry name" value="Periplasmic binding protein-like II"/>
    <property type="match status" value="1"/>
</dbReference>
<dbReference type="PROSITE" id="PS51257">
    <property type="entry name" value="PROKAR_LIPOPROTEIN"/>
    <property type="match status" value="1"/>
</dbReference>
<dbReference type="PANTHER" id="PTHR43649:SF33">
    <property type="entry name" value="POLYGALACTURONAN_RHAMNOGALACTURONAN-BINDING PROTEIN YTCQ"/>
    <property type="match status" value="1"/>
</dbReference>
<gene>
    <name evidence="7" type="ORF">J2Z64_003878</name>
</gene>
<keyword evidence="5" id="KW-0449">Lipoprotein</keyword>
<reference evidence="7" key="1">
    <citation type="submission" date="2021-03" db="EMBL/GenBank/DDBJ databases">
        <title>Genomic Encyclopedia of Type Strains, Phase IV (KMG-IV): sequencing the most valuable type-strain genomes for metagenomic binning, comparative biology and taxonomic classification.</title>
        <authorList>
            <person name="Goeker M."/>
        </authorList>
    </citation>
    <scope>NUCLEOTIDE SEQUENCE</scope>
    <source>
        <strain evidence="7">DSM 107338</strain>
    </source>
</reference>
<evidence type="ECO:0000256" key="2">
    <source>
        <dbReference type="ARBA" id="ARBA00022729"/>
    </source>
</evidence>
<dbReference type="EMBL" id="JAGGMB010000018">
    <property type="protein sequence ID" value="MBP2079579.1"/>
    <property type="molecule type" value="Genomic_DNA"/>
</dbReference>
<name>A0A9X0YVU6_9BACI</name>
<dbReference type="AlphaFoldDB" id="A0A9X0YVU6"/>
<keyword evidence="4" id="KW-0564">Palmitate</keyword>
<keyword evidence="2 6" id="KW-0732">Signal</keyword>
<dbReference type="RefSeq" id="WP_149472790.1">
    <property type="nucleotide sequence ID" value="NZ_JAGGMB010000018.1"/>
</dbReference>
<dbReference type="InterPro" id="IPR050490">
    <property type="entry name" value="Bact_solute-bd_prot1"/>
</dbReference>
<organism evidence="7 8">
    <name type="scientific">Oceanobacillus polygoni</name>
    <dbReference type="NCBI Taxonomy" id="1235259"/>
    <lineage>
        <taxon>Bacteria</taxon>
        <taxon>Bacillati</taxon>
        <taxon>Bacillota</taxon>
        <taxon>Bacilli</taxon>
        <taxon>Bacillales</taxon>
        <taxon>Bacillaceae</taxon>
        <taxon>Oceanobacillus</taxon>
    </lineage>
</organism>
<dbReference type="Gene3D" id="3.40.190.10">
    <property type="entry name" value="Periplasmic binding protein-like II"/>
    <property type="match status" value="2"/>
</dbReference>
<evidence type="ECO:0000256" key="3">
    <source>
        <dbReference type="ARBA" id="ARBA00023136"/>
    </source>
</evidence>
<dbReference type="OrthoDB" id="2495637at2"/>
<proteinExistence type="predicted"/>
<feature type="chain" id="PRO_5040783546" evidence="6">
    <location>
        <begin position="23"/>
        <end position="566"/>
    </location>
</feature>
<evidence type="ECO:0000256" key="5">
    <source>
        <dbReference type="ARBA" id="ARBA00023288"/>
    </source>
</evidence>
<accession>A0A9X0YVU6</accession>